<proteinExistence type="predicted"/>
<keyword evidence="3" id="KW-1185">Reference proteome</keyword>
<name>A0ABN9T592_9DINO</name>
<feature type="region of interest" description="Disordered" evidence="1">
    <location>
        <begin position="65"/>
        <end position="119"/>
    </location>
</feature>
<comment type="caution">
    <text evidence="2">The sequence shown here is derived from an EMBL/GenBank/DDBJ whole genome shotgun (WGS) entry which is preliminary data.</text>
</comment>
<dbReference type="EMBL" id="CAUYUJ010014360">
    <property type="protein sequence ID" value="CAK0840211.1"/>
    <property type="molecule type" value="Genomic_DNA"/>
</dbReference>
<reference evidence="2" key="1">
    <citation type="submission" date="2023-10" db="EMBL/GenBank/DDBJ databases">
        <authorList>
            <person name="Chen Y."/>
            <person name="Shah S."/>
            <person name="Dougan E. K."/>
            <person name="Thang M."/>
            <person name="Chan C."/>
        </authorList>
    </citation>
    <scope>NUCLEOTIDE SEQUENCE [LARGE SCALE GENOMIC DNA]</scope>
</reference>
<evidence type="ECO:0000313" key="2">
    <source>
        <dbReference type="EMBL" id="CAK0840211.1"/>
    </source>
</evidence>
<organism evidence="2 3">
    <name type="scientific">Prorocentrum cordatum</name>
    <dbReference type="NCBI Taxonomy" id="2364126"/>
    <lineage>
        <taxon>Eukaryota</taxon>
        <taxon>Sar</taxon>
        <taxon>Alveolata</taxon>
        <taxon>Dinophyceae</taxon>
        <taxon>Prorocentrales</taxon>
        <taxon>Prorocentraceae</taxon>
        <taxon>Prorocentrum</taxon>
    </lineage>
</organism>
<accession>A0ABN9T592</accession>
<evidence type="ECO:0000256" key="1">
    <source>
        <dbReference type="SAM" id="MobiDB-lite"/>
    </source>
</evidence>
<protein>
    <submittedName>
        <fullName evidence="2">Uncharacterized protein</fullName>
    </submittedName>
</protein>
<dbReference type="Proteomes" id="UP001189429">
    <property type="component" value="Unassembled WGS sequence"/>
</dbReference>
<sequence length="464" mass="50112">GEAGANIWSHGASKLEGFTGAADSVRSAAGNVHPRAARHEHVSLTEEKTVHEEAVEKSQVVPNLEAGREENRQTAHAVESEAGLGQGRTDGSTAKHGAHVVRSPESRSSSFAEGATVQHSAETDVADQFLDFIEWWSSNAAQPVSVEWSPVGEARAATYRCGQRVIDLAHVTKEVAEKMLKLTNDLGFFFVSLPQATRIAKGLLQEMVRQDGLIDTLEKGDLESLGGFASYAQAANYARMMYNEVQKQKAALTLPLQYGESMAKTVQEIGALIGAPQPAAPPPILEQVRGMSKEGQAALSRAQPHLAGLQGVVSTLGMPSLGVEIGNVNGELGKLEVQFQHAERHAEKLQSKTTGGLMLHGLGVIADKIQGSGLSPEDQISKKLAEIGKNMAIYTRNLLRMYFDFEKKLVTYKDQFVQAVNGVLHIFTQLGVQVADFFNQLARAQLDSAQQMLSPTCQCELVHL</sequence>
<evidence type="ECO:0000313" key="3">
    <source>
        <dbReference type="Proteomes" id="UP001189429"/>
    </source>
</evidence>
<feature type="non-terminal residue" evidence="2">
    <location>
        <position position="1"/>
    </location>
</feature>
<gene>
    <name evidence="2" type="ORF">PCOR1329_LOCUS35705</name>
</gene>